<dbReference type="GO" id="GO:0003677">
    <property type="term" value="F:DNA binding"/>
    <property type="evidence" value="ECO:0007669"/>
    <property type="project" value="UniProtKB-KW"/>
</dbReference>
<dbReference type="InterPro" id="IPR000943">
    <property type="entry name" value="RNA_pol_sigma70"/>
</dbReference>
<dbReference type="EMBL" id="BMKA01000002">
    <property type="protein sequence ID" value="GGA15854.1"/>
    <property type="molecule type" value="Genomic_DNA"/>
</dbReference>
<dbReference type="PANTHER" id="PTHR30376:SF3">
    <property type="entry name" value="RNA POLYMERASE SIGMA FACTOR RPOH"/>
    <property type="match status" value="1"/>
</dbReference>
<dbReference type="NCBIfam" id="TIGR02937">
    <property type="entry name" value="sigma70-ECF"/>
    <property type="match status" value="1"/>
</dbReference>
<accession>A0A916QWR8</accession>
<keyword evidence="4" id="KW-0238">DNA-binding</keyword>
<evidence type="ECO:0000256" key="1">
    <source>
        <dbReference type="ARBA" id="ARBA00007788"/>
    </source>
</evidence>
<dbReference type="RefSeq" id="WP_188672928.1">
    <property type="nucleotide sequence ID" value="NZ_BMKA01000002.1"/>
</dbReference>
<evidence type="ECO:0000256" key="5">
    <source>
        <dbReference type="ARBA" id="ARBA00023163"/>
    </source>
</evidence>
<dbReference type="GO" id="GO:0016987">
    <property type="term" value="F:sigma factor activity"/>
    <property type="evidence" value="ECO:0007669"/>
    <property type="project" value="UniProtKB-KW"/>
</dbReference>
<dbReference type="InterPro" id="IPR013325">
    <property type="entry name" value="RNA_pol_sigma_r2"/>
</dbReference>
<dbReference type="InterPro" id="IPR007630">
    <property type="entry name" value="RNA_pol_sigma70_r4"/>
</dbReference>
<dbReference type="GO" id="GO:0006352">
    <property type="term" value="P:DNA-templated transcription initiation"/>
    <property type="evidence" value="ECO:0007669"/>
    <property type="project" value="InterPro"/>
</dbReference>
<protein>
    <submittedName>
        <fullName evidence="8">RNA polymerase factor sigma-32</fullName>
    </submittedName>
</protein>
<organism evidence="8 9">
    <name type="scientific">Neptunicoccus cionae</name>
    <dbReference type="NCBI Taxonomy" id="2035344"/>
    <lineage>
        <taxon>Bacteria</taxon>
        <taxon>Pseudomonadati</taxon>
        <taxon>Pseudomonadota</taxon>
        <taxon>Alphaproteobacteria</taxon>
        <taxon>Rhodobacterales</taxon>
        <taxon>Paracoccaceae</taxon>
        <taxon>Neptunicoccus</taxon>
    </lineage>
</organism>
<dbReference type="Gene3D" id="1.20.140.160">
    <property type="match status" value="1"/>
</dbReference>
<dbReference type="Pfam" id="PF04542">
    <property type="entry name" value="Sigma70_r2"/>
    <property type="match status" value="1"/>
</dbReference>
<evidence type="ECO:0000313" key="9">
    <source>
        <dbReference type="Proteomes" id="UP000628017"/>
    </source>
</evidence>
<keyword evidence="9" id="KW-1185">Reference proteome</keyword>
<keyword evidence="2" id="KW-0805">Transcription regulation</keyword>
<evidence type="ECO:0000256" key="2">
    <source>
        <dbReference type="ARBA" id="ARBA00023015"/>
    </source>
</evidence>
<feature type="domain" description="RNA polymerase sigma-70 region 4" evidence="7">
    <location>
        <begin position="227"/>
        <end position="278"/>
    </location>
</feature>
<dbReference type="InterPro" id="IPR007627">
    <property type="entry name" value="RNA_pol_sigma70_r2"/>
</dbReference>
<proteinExistence type="inferred from homology"/>
<sequence>MPLDDVTNHDFRRQAMKAELLDADTEIALARAWRDERDEKALHRLINAYMRLAISMASKFRRYGANTQDLIQEAGVGLMKAADKFDPDRGVRFSTYAQWWIKAAIQDYVMRNWSMVRTGSTSSQKALFFNLKRVQATLEREASAAGEELDGHQLSEMIAQEIGVPLRDVEMMRGRLSGSDFSLNAQQSAEDEGREWQDTLADEGPQAAEMVERNHDLGQLRNWLTTAMEGLNERERYILAQRLLVEDPRTLGSIGDELGLSKERIRQVESAALGKLKKLLEKNTGNSAELMAELM</sequence>
<dbReference type="PRINTS" id="PR00046">
    <property type="entry name" value="SIGMA70FCT"/>
</dbReference>
<dbReference type="Gene3D" id="1.20.120.1810">
    <property type="match status" value="1"/>
</dbReference>
<comment type="caution">
    <text evidence="8">The sequence shown here is derived from an EMBL/GenBank/DDBJ whole genome shotgun (WGS) entry which is preliminary data.</text>
</comment>
<keyword evidence="3" id="KW-0731">Sigma factor</keyword>
<name>A0A916QWR8_9RHOB</name>
<dbReference type="InterPro" id="IPR014284">
    <property type="entry name" value="RNA_pol_sigma-70_dom"/>
</dbReference>
<feature type="domain" description="RNA polymerase sigma-70 region 2" evidence="6">
    <location>
        <begin position="45"/>
        <end position="113"/>
    </location>
</feature>
<dbReference type="Pfam" id="PF04545">
    <property type="entry name" value="Sigma70_r4"/>
    <property type="match status" value="1"/>
</dbReference>
<reference evidence="8" key="1">
    <citation type="journal article" date="2014" name="Int. J. Syst. Evol. Microbiol.">
        <title>Complete genome sequence of Corynebacterium casei LMG S-19264T (=DSM 44701T), isolated from a smear-ripened cheese.</title>
        <authorList>
            <consortium name="US DOE Joint Genome Institute (JGI-PGF)"/>
            <person name="Walter F."/>
            <person name="Albersmeier A."/>
            <person name="Kalinowski J."/>
            <person name="Ruckert C."/>
        </authorList>
    </citation>
    <scope>NUCLEOTIDE SEQUENCE</scope>
    <source>
        <strain evidence="8">CGMCC 1.15880</strain>
    </source>
</reference>
<evidence type="ECO:0000259" key="7">
    <source>
        <dbReference type="Pfam" id="PF04545"/>
    </source>
</evidence>
<comment type="similarity">
    <text evidence="1">Belongs to the sigma-70 factor family.</text>
</comment>
<dbReference type="InterPro" id="IPR050813">
    <property type="entry name" value="Sigma-70_Factor"/>
</dbReference>
<dbReference type="AlphaFoldDB" id="A0A916QWR8"/>
<reference evidence="8" key="2">
    <citation type="submission" date="2020-09" db="EMBL/GenBank/DDBJ databases">
        <authorList>
            <person name="Sun Q."/>
            <person name="Zhou Y."/>
        </authorList>
    </citation>
    <scope>NUCLEOTIDE SEQUENCE</scope>
    <source>
        <strain evidence="8">CGMCC 1.15880</strain>
    </source>
</reference>
<evidence type="ECO:0000259" key="6">
    <source>
        <dbReference type="Pfam" id="PF04542"/>
    </source>
</evidence>
<dbReference type="SUPFAM" id="SSF88946">
    <property type="entry name" value="Sigma2 domain of RNA polymerase sigma factors"/>
    <property type="match status" value="1"/>
</dbReference>
<dbReference type="NCBIfam" id="NF005143">
    <property type="entry name" value="PRK06596.1"/>
    <property type="match status" value="1"/>
</dbReference>
<dbReference type="PANTHER" id="PTHR30376">
    <property type="entry name" value="SIGMA FACTOR RPOH HEAT SHOCK RELATED"/>
    <property type="match status" value="1"/>
</dbReference>
<dbReference type="PIRSF" id="PIRSF000770">
    <property type="entry name" value="RNA_pol_sigma-SigE/K"/>
    <property type="match status" value="1"/>
</dbReference>
<dbReference type="InterPro" id="IPR013324">
    <property type="entry name" value="RNA_pol_sigma_r3/r4-like"/>
</dbReference>
<dbReference type="SUPFAM" id="SSF88659">
    <property type="entry name" value="Sigma3 and sigma4 domains of RNA polymerase sigma factors"/>
    <property type="match status" value="1"/>
</dbReference>
<dbReference type="Proteomes" id="UP000628017">
    <property type="component" value="Unassembled WGS sequence"/>
</dbReference>
<evidence type="ECO:0000256" key="4">
    <source>
        <dbReference type="ARBA" id="ARBA00023125"/>
    </source>
</evidence>
<evidence type="ECO:0000256" key="3">
    <source>
        <dbReference type="ARBA" id="ARBA00023082"/>
    </source>
</evidence>
<evidence type="ECO:0000313" key="8">
    <source>
        <dbReference type="EMBL" id="GGA15854.1"/>
    </source>
</evidence>
<keyword evidence="5" id="KW-0804">Transcription</keyword>
<gene>
    <name evidence="8" type="primary">rpoH2</name>
    <name evidence="8" type="ORF">GCM10011498_15280</name>
</gene>
<dbReference type="NCBIfam" id="NF005693">
    <property type="entry name" value="PRK07500.1"/>
    <property type="match status" value="1"/>
</dbReference>